<evidence type="ECO:0000313" key="1">
    <source>
        <dbReference type="EMBL" id="HIR06415.1"/>
    </source>
</evidence>
<dbReference type="GO" id="GO:0043937">
    <property type="term" value="P:regulation of sporulation"/>
    <property type="evidence" value="ECO:0007669"/>
    <property type="project" value="InterPro"/>
</dbReference>
<proteinExistence type="predicted"/>
<dbReference type="EMBL" id="DVGC01000061">
    <property type="protein sequence ID" value="HIR06415.1"/>
    <property type="molecule type" value="Genomic_DNA"/>
</dbReference>
<comment type="caution">
    <text evidence="1">The sequence shown here is derived from an EMBL/GenBank/DDBJ whole genome shotgun (WGS) entry which is preliminary data.</text>
</comment>
<name>A0A9D1A7J3_9FIRM</name>
<dbReference type="Proteomes" id="UP000824250">
    <property type="component" value="Unassembled WGS sequence"/>
</dbReference>
<dbReference type="Pfam" id="PF09388">
    <property type="entry name" value="SpoOE-like"/>
    <property type="match status" value="1"/>
</dbReference>
<accession>A0A9D1A7J3</accession>
<organism evidence="1 2">
    <name type="scientific">Candidatus Copromonas faecavium</name>
    <name type="common">nom. illeg.</name>
    <dbReference type="NCBI Taxonomy" id="2840740"/>
    <lineage>
        <taxon>Bacteria</taxon>
        <taxon>Bacillati</taxon>
        <taxon>Bacillota</taxon>
        <taxon>Clostridia</taxon>
        <taxon>Lachnospirales</taxon>
        <taxon>Lachnospiraceae</taxon>
        <taxon>Candidatus Copromonas (nom. illeg.)</taxon>
    </lineage>
</organism>
<reference evidence="1" key="1">
    <citation type="submission" date="2020-10" db="EMBL/GenBank/DDBJ databases">
        <authorList>
            <person name="Gilroy R."/>
        </authorList>
    </citation>
    <scope>NUCLEOTIDE SEQUENCE</scope>
    <source>
        <strain evidence="1">CHK180-2868</strain>
    </source>
</reference>
<dbReference type="InterPro" id="IPR018540">
    <property type="entry name" value="Spo0E-like"/>
</dbReference>
<sequence length="51" mass="5886">MCGAKDDLIGQIEAARKKLNDSIDAKEDYNQIYQFSVELDQLIERYIEAGY</sequence>
<protein>
    <submittedName>
        <fullName evidence="1">Aspartyl-phosphate phosphatase Spo0E family protein</fullName>
    </submittedName>
</protein>
<gene>
    <name evidence="1" type="ORF">IAB28_10715</name>
</gene>
<dbReference type="SUPFAM" id="SSF140500">
    <property type="entry name" value="BAS1536-like"/>
    <property type="match status" value="1"/>
</dbReference>
<dbReference type="AlphaFoldDB" id="A0A9D1A7J3"/>
<dbReference type="InterPro" id="IPR037208">
    <property type="entry name" value="Spo0E-like_sf"/>
</dbReference>
<reference evidence="1" key="2">
    <citation type="journal article" date="2021" name="PeerJ">
        <title>Extensive microbial diversity within the chicken gut microbiome revealed by metagenomics and culture.</title>
        <authorList>
            <person name="Gilroy R."/>
            <person name="Ravi A."/>
            <person name="Getino M."/>
            <person name="Pursley I."/>
            <person name="Horton D.L."/>
            <person name="Alikhan N.F."/>
            <person name="Baker D."/>
            <person name="Gharbi K."/>
            <person name="Hall N."/>
            <person name="Watson M."/>
            <person name="Adriaenssens E.M."/>
            <person name="Foster-Nyarko E."/>
            <person name="Jarju S."/>
            <person name="Secka A."/>
            <person name="Antonio M."/>
            <person name="Oren A."/>
            <person name="Chaudhuri R.R."/>
            <person name="La Ragione R."/>
            <person name="Hildebrand F."/>
            <person name="Pallen M.J."/>
        </authorList>
    </citation>
    <scope>NUCLEOTIDE SEQUENCE</scope>
    <source>
        <strain evidence="1">CHK180-2868</strain>
    </source>
</reference>
<evidence type="ECO:0000313" key="2">
    <source>
        <dbReference type="Proteomes" id="UP000824250"/>
    </source>
</evidence>